<dbReference type="Gene3D" id="3.30.70.560">
    <property type="entry name" value="7,8-Dihydro-6-hydroxymethylpterin-pyrophosphokinase HPPK"/>
    <property type="match status" value="1"/>
</dbReference>
<gene>
    <name evidence="10" type="primary">folK</name>
    <name evidence="10" type="ORF">FN960_18025</name>
</gene>
<dbReference type="GO" id="GO:0005524">
    <property type="term" value="F:ATP binding"/>
    <property type="evidence" value="ECO:0007669"/>
    <property type="project" value="UniProtKB-KW"/>
</dbReference>
<sequence>MANVYISLGSNMEDRYGYIQDAITQLRAVKDIDILMVSSIYETEPVGYVDQPAFLNLVVYLQTSLSPLELLSETQRIELELGRKREIKWGPRTIDLDILLYDQENMKLERLYLPHPRMWQRAFVIIPLLEVAPNLYFKDIGLSIQDIYEQLIDKEGVQVWNP</sequence>
<evidence type="ECO:0000256" key="7">
    <source>
        <dbReference type="ARBA" id="ARBA00022840"/>
    </source>
</evidence>
<dbReference type="CDD" id="cd00483">
    <property type="entry name" value="HPPK"/>
    <property type="match status" value="1"/>
</dbReference>
<dbReference type="EMBL" id="VLXZ01000015">
    <property type="protein sequence ID" value="TSB45022.1"/>
    <property type="molecule type" value="Genomic_DNA"/>
</dbReference>
<keyword evidence="5" id="KW-0547">Nucleotide-binding</keyword>
<evidence type="ECO:0000256" key="2">
    <source>
        <dbReference type="ARBA" id="ARBA00005051"/>
    </source>
</evidence>
<dbReference type="GO" id="GO:0046656">
    <property type="term" value="P:folic acid biosynthetic process"/>
    <property type="evidence" value="ECO:0007669"/>
    <property type="project" value="UniProtKB-KW"/>
</dbReference>
<dbReference type="GO" id="GO:0046654">
    <property type="term" value="P:tetrahydrofolate biosynthetic process"/>
    <property type="evidence" value="ECO:0007669"/>
    <property type="project" value="UniProtKB-UniPathway"/>
</dbReference>
<evidence type="ECO:0000256" key="6">
    <source>
        <dbReference type="ARBA" id="ARBA00022777"/>
    </source>
</evidence>
<name>A0A553ZU79_9BACI</name>
<evidence type="ECO:0000256" key="8">
    <source>
        <dbReference type="ARBA" id="ARBA00022909"/>
    </source>
</evidence>
<dbReference type="AlphaFoldDB" id="A0A553ZU79"/>
<dbReference type="GO" id="GO:0003848">
    <property type="term" value="F:2-amino-4-hydroxy-6-hydroxymethyldihydropteridine diphosphokinase activity"/>
    <property type="evidence" value="ECO:0007669"/>
    <property type="project" value="UniProtKB-EC"/>
</dbReference>
<keyword evidence="7" id="KW-0067">ATP-binding</keyword>
<accession>A0A553ZU79</accession>
<keyword evidence="11" id="KW-1185">Reference proteome</keyword>
<comment type="pathway">
    <text evidence="2">Cofactor biosynthesis; tetrahydrofolate biosynthesis; 2-amino-4-hydroxy-6-hydroxymethyl-7,8-dihydropteridine diphosphate from 7,8-dihydroneopterin triphosphate: step 4/4.</text>
</comment>
<keyword evidence="6 10" id="KW-0418">Kinase</keyword>
<dbReference type="SUPFAM" id="SSF55083">
    <property type="entry name" value="6-hydroxymethyl-7,8-dihydropterin pyrophosphokinase, HPPK"/>
    <property type="match status" value="1"/>
</dbReference>
<dbReference type="PANTHER" id="PTHR43071">
    <property type="entry name" value="2-AMINO-4-HYDROXY-6-HYDROXYMETHYLDIHYDROPTERIDINE PYROPHOSPHOKINASE"/>
    <property type="match status" value="1"/>
</dbReference>
<keyword evidence="4 10" id="KW-0808">Transferase</keyword>
<dbReference type="EC" id="2.7.6.3" evidence="3"/>
<comment type="caution">
    <text evidence="10">The sequence shown here is derived from an EMBL/GenBank/DDBJ whole genome shotgun (WGS) entry which is preliminary data.</text>
</comment>
<dbReference type="RefSeq" id="WP_143850263.1">
    <property type="nucleotide sequence ID" value="NZ_VLXZ01000015.1"/>
</dbReference>
<dbReference type="InterPro" id="IPR000550">
    <property type="entry name" value="Hppk"/>
</dbReference>
<evidence type="ECO:0000256" key="5">
    <source>
        <dbReference type="ARBA" id="ARBA00022741"/>
    </source>
</evidence>
<dbReference type="GO" id="GO:0016301">
    <property type="term" value="F:kinase activity"/>
    <property type="evidence" value="ECO:0007669"/>
    <property type="project" value="UniProtKB-KW"/>
</dbReference>
<reference evidence="10 11" key="1">
    <citation type="submission" date="2019-07" db="EMBL/GenBank/DDBJ databases">
        <authorList>
            <person name="Park Y.J."/>
            <person name="Jeong S.E."/>
            <person name="Jung H.S."/>
        </authorList>
    </citation>
    <scope>NUCLEOTIDE SEQUENCE [LARGE SCALE GENOMIC DNA]</scope>
    <source>
        <strain evidence="11">P16(2019)</strain>
    </source>
</reference>
<dbReference type="Pfam" id="PF01288">
    <property type="entry name" value="HPPK"/>
    <property type="match status" value="1"/>
</dbReference>
<evidence type="ECO:0000256" key="3">
    <source>
        <dbReference type="ARBA" id="ARBA00013253"/>
    </source>
</evidence>
<evidence type="ECO:0000256" key="1">
    <source>
        <dbReference type="ARBA" id="ARBA00000198"/>
    </source>
</evidence>
<comment type="catalytic activity">
    <reaction evidence="1">
        <text>6-hydroxymethyl-7,8-dihydropterin + ATP = (7,8-dihydropterin-6-yl)methyl diphosphate + AMP + H(+)</text>
        <dbReference type="Rhea" id="RHEA:11412"/>
        <dbReference type="ChEBI" id="CHEBI:15378"/>
        <dbReference type="ChEBI" id="CHEBI:30616"/>
        <dbReference type="ChEBI" id="CHEBI:44841"/>
        <dbReference type="ChEBI" id="CHEBI:72950"/>
        <dbReference type="ChEBI" id="CHEBI:456215"/>
        <dbReference type="EC" id="2.7.6.3"/>
    </reaction>
</comment>
<keyword evidence="8" id="KW-0289">Folate biosynthesis</keyword>
<proteinExistence type="predicted"/>
<evidence type="ECO:0000313" key="10">
    <source>
        <dbReference type="EMBL" id="TSB45022.1"/>
    </source>
</evidence>
<dbReference type="PANTHER" id="PTHR43071:SF1">
    <property type="entry name" value="2-AMINO-4-HYDROXY-6-HYDROXYMETHYLDIHYDROPTERIDINE PYROPHOSPHOKINASE"/>
    <property type="match status" value="1"/>
</dbReference>
<dbReference type="OrthoDB" id="9808041at2"/>
<organism evidence="10 11">
    <name type="scientific">Alkalicoccobacillus porphyridii</name>
    <dbReference type="NCBI Taxonomy" id="2597270"/>
    <lineage>
        <taxon>Bacteria</taxon>
        <taxon>Bacillati</taxon>
        <taxon>Bacillota</taxon>
        <taxon>Bacilli</taxon>
        <taxon>Bacillales</taxon>
        <taxon>Bacillaceae</taxon>
        <taxon>Alkalicoccobacillus</taxon>
    </lineage>
</organism>
<evidence type="ECO:0000313" key="11">
    <source>
        <dbReference type="Proteomes" id="UP000318521"/>
    </source>
</evidence>
<dbReference type="PROSITE" id="PS00794">
    <property type="entry name" value="HPPK"/>
    <property type="match status" value="1"/>
</dbReference>
<evidence type="ECO:0000259" key="9">
    <source>
        <dbReference type="PROSITE" id="PS00794"/>
    </source>
</evidence>
<dbReference type="UniPathway" id="UPA00077">
    <property type="reaction ID" value="UER00155"/>
</dbReference>
<protein>
    <recommendedName>
        <fullName evidence="3">2-amino-4-hydroxy-6-hydroxymethyldihydropteridine diphosphokinase</fullName>
        <ecNumber evidence="3">2.7.6.3</ecNumber>
    </recommendedName>
</protein>
<dbReference type="Proteomes" id="UP000318521">
    <property type="component" value="Unassembled WGS sequence"/>
</dbReference>
<evidence type="ECO:0000256" key="4">
    <source>
        <dbReference type="ARBA" id="ARBA00022679"/>
    </source>
</evidence>
<feature type="domain" description="7,8-dihydro-6-hydroxymethylpterin-pyrophosphokinase" evidence="9">
    <location>
        <begin position="88"/>
        <end position="99"/>
    </location>
</feature>
<dbReference type="NCBIfam" id="TIGR01498">
    <property type="entry name" value="folK"/>
    <property type="match status" value="1"/>
</dbReference>
<dbReference type="InterPro" id="IPR035907">
    <property type="entry name" value="Hppk_sf"/>
</dbReference>